<reference evidence="6" key="1">
    <citation type="submission" date="2017-03" db="EMBL/GenBank/DDBJ databases">
        <title>Phytopthora megakarya and P. palmivora, two closely related causual agents of cacao black pod achieved similar genome size and gene model numbers by different mechanisms.</title>
        <authorList>
            <person name="Ali S."/>
            <person name="Shao J."/>
            <person name="Larry D.J."/>
            <person name="Kronmiller B."/>
            <person name="Shen D."/>
            <person name="Strem M.D."/>
            <person name="Melnick R.L."/>
            <person name="Guiltinan M.J."/>
            <person name="Tyler B.M."/>
            <person name="Meinhardt L.W."/>
            <person name="Bailey B.A."/>
        </authorList>
    </citation>
    <scope>NUCLEOTIDE SEQUENCE [LARGE SCALE GENOMIC DNA]</scope>
    <source>
        <strain evidence="6">zdho120</strain>
    </source>
</reference>
<feature type="region of interest" description="Disordered" evidence="3">
    <location>
        <begin position="436"/>
        <end position="467"/>
    </location>
</feature>
<comment type="caution">
    <text evidence="5">The sequence shown here is derived from an EMBL/GenBank/DDBJ whole genome shotgun (WGS) entry which is preliminary data.</text>
</comment>
<dbReference type="OrthoDB" id="142960at2759"/>
<keyword evidence="1" id="KW-0479">Metal-binding</keyword>
<proteinExistence type="predicted"/>
<dbReference type="InterPro" id="IPR001878">
    <property type="entry name" value="Znf_CCHC"/>
</dbReference>
<evidence type="ECO:0000256" key="1">
    <source>
        <dbReference type="PROSITE-ProRule" id="PRU00047"/>
    </source>
</evidence>
<gene>
    <name evidence="5" type="ORF">PHMEG_0005728</name>
</gene>
<dbReference type="PROSITE" id="PS50158">
    <property type="entry name" value="ZF_CCHC"/>
    <property type="match status" value="1"/>
</dbReference>
<evidence type="ECO:0000256" key="3">
    <source>
        <dbReference type="SAM" id="MobiDB-lite"/>
    </source>
</evidence>
<dbReference type="AlphaFoldDB" id="A0A225WQN9"/>
<dbReference type="SUPFAM" id="SSF57756">
    <property type="entry name" value="Retrovirus zinc finger-like domains"/>
    <property type="match status" value="1"/>
</dbReference>
<dbReference type="Gene3D" id="4.10.60.10">
    <property type="entry name" value="Zinc finger, CCHC-type"/>
    <property type="match status" value="1"/>
</dbReference>
<dbReference type="Pfam" id="PF00098">
    <property type="entry name" value="zf-CCHC"/>
    <property type="match status" value="1"/>
</dbReference>
<feature type="coiled-coil region" evidence="2">
    <location>
        <begin position="382"/>
        <end position="409"/>
    </location>
</feature>
<sequence>MQVCFSMNERFVSVSDTCDWRLVDFTPEIIEYCSQHGVQFQESELILEVKDQQYLKGSPLRQNRELWQLMKRGYIPFQLSNESEQKIWIQPAYTGLRGSNLSLTELEYSNGNYVSPAQLRTTIQGWGGSDCLVVSHSKYMGEKQRWTPIACMRYAATSLMYSFRLFFPNEEEANTVYKNYLEFARYRQRRRDNPTDTISLRPVQNAEWDVDTASLIRMTRTEIEARTSVRVNVYGVSSEVTPTAIKQAFQRAGAQPDSITINRGRGRSAVATFQSPDQAKSMVGLFGEHGTERLHVGNIALYIAPARPGDCWNCNKSGHFKRDCPLLSNTIKTISPWRSHQPRAENHNNAQLAATNSTDTTAAEALVSRLIDSKINTVTTALTEMTRQCRTANDRCQALERKFASMEDTWDNRMSRVVELTLAKLQLITAPKEYPATMNHTHTDDDDTMGEATPTPSPISRSQQDFT</sequence>
<organism evidence="5 6">
    <name type="scientific">Phytophthora megakarya</name>
    <dbReference type="NCBI Taxonomy" id="4795"/>
    <lineage>
        <taxon>Eukaryota</taxon>
        <taxon>Sar</taxon>
        <taxon>Stramenopiles</taxon>
        <taxon>Oomycota</taxon>
        <taxon>Peronosporomycetes</taxon>
        <taxon>Peronosporales</taxon>
        <taxon>Peronosporaceae</taxon>
        <taxon>Phytophthora</taxon>
    </lineage>
</organism>
<feature type="compositionally biased region" description="Polar residues" evidence="3">
    <location>
        <begin position="458"/>
        <end position="467"/>
    </location>
</feature>
<feature type="domain" description="CCHC-type" evidence="4">
    <location>
        <begin position="311"/>
        <end position="325"/>
    </location>
</feature>
<evidence type="ECO:0000256" key="2">
    <source>
        <dbReference type="SAM" id="Coils"/>
    </source>
</evidence>
<dbReference type="GO" id="GO:0003676">
    <property type="term" value="F:nucleic acid binding"/>
    <property type="evidence" value="ECO:0007669"/>
    <property type="project" value="InterPro"/>
</dbReference>
<accession>A0A225WQN9</accession>
<keyword evidence="1" id="KW-0862">Zinc</keyword>
<dbReference type="InterPro" id="IPR036875">
    <property type="entry name" value="Znf_CCHC_sf"/>
</dbReference>
<keyword evidence="1" id="KW-0863">Zinc-finger</keyword>
<dbReference type="Proteomes" id="UP000198211">
    <property type="component" value="Unassembled WGS sequence"/>
</dbReference>
<keyword evidence="6" id="KW-1185">Reference proteome</keyword>
<name>A0A225WQN9_9STRA</name>
<evidence type="ECO:0000259" key="4">
    <source>
        <dbReference type="PROSITE" id="PS50158"/>
    </source>
</evidence>
<dbReference type="SMART" id="SM00343">
    <property type="entry name" value="ZnF_C2HC"/>
    <property type="match status" value="1"/>
</dbReference>
<protein>
    <recommendedName>
        <fullName evidence="4">CCHC-type domain-containing protein</fullName>
    </recommendedName>
</protein>
<dbReference type="EMBL" id="NBNE01000382">
    <property type="protein sequence ID" value="OWZ19936.1"/>
    <property type="molecule type" value="Genomic_DNA"/>
</dbReference>
<evidence type="ECO:0000313" key="6">
    <source>
        <dbReference type="Proteomes" id="UP000198211"/>
    </source>
</evidence>
<dbReference type="GO" id="GO:0008270">
    <property type="term" value="F:zinc ion binding"/>
    <property type="evidence" value="ECO:0007669"/>
    <property type="project" value="UniProtKB-KW"/>
</dbReference>
<keyword evidence="2" id="KW-0175">Coiled coil</keyword>
<evidence type="ECO:0000313" key="5">
    <source>
        <dbReference type="EMBL" id="OWZ19936.1"/>
    </source>
</evidence>